<feature type="transmembrane region" description="Helical" evidence="2">
    <location>
        <begin position="255"/>
        <end position="277"/>
    </location>
</feature>
<dbReference type="InterPro" id="IPR003675">
    <property type="entry name" value="Rce1/LyrA-like_dom"/>
</dbReference>
<protein>
    <recommendedName>
        <fullName evidence="3">CAAX prenyl protease 2/Lysostaphin resistance protein A-like domain-containing protein</fullName>
    </recommendedName>
</protein>
<feature type="compositionally biased region" description="Polar residues" evidence="1">
    <location>
        <begin position="426"/>
        <end position="435"/>
    </location>
</feature>
<keyword evidence="2" id="KW-0812">Transmembrane</keyword>
<sequence length="435" mass="45878">MARYTPHYHGWQPVLGTLLLPFGWLLAAVFLYLFTEVFGRAAGYPELPDGDVDFGPIAGTALDLTYIALVLPLVLLAALWPGRRPAGTVSSVTGRLRWRWLAWCLLAALPATALLVVVSFFLPGDPSGSEESSAWVGWGTFLASLAMLTVLVPLQSAAEEYLFRGWLLQTAGAFVRAPWFAVLPQAVLFAAAHGWGTVWGFIDLLVFGLVAGWLSIRTGGLEASVALHAVNNLVAFGLSAVFVGGLESDETAADASWPLAVTDMGTTLLYAAIVLWLTRRRSPQNLSSPPPEPAAPRLPHPQPWGAYGPYPRQWGAVPGAQQQGPHGPHGPYGSYGPHGPHGPSGPYPQQPQGAYGPYGACGAPSPDAAVSGAAGHGPDEQSPDRPRTQSPDRPEAQSSEPSGERPPVRRPGASQGTGAPRDTGTSRETGASQDS</sequence>
<evidence type="ECO:0000259" key="3">
    <source>
        <dbReference type="Pfam" id="PF02517"/>
    </source>
</evidence>
<feature type="transmembrane region" description="Helical" evidence="2">
    <location>
        <begin position="223"/>
        <end position="243"/>
    </location>
</feature>
<feature type="compositionally biased region" description="Pro residues" evidence="1">
    <location>
        <begin position="288"/>
        <end position="302"/>
    </location>
</feature>
<keyword evidence="2" id="KW-0472">Membrane</keyword>
<name>A0ABP4DLC2_9ACTN</name>
<keyword evidence="5" id="KW-1185">Reference proteome</keyword>
<feature type="transmembrane region" description="Helical" evidence="2">
    <location>
        <begin position="166"/>
        <end position="192"/>
    </location>
</feature>
<feature type="transmembrane region" description="Helical" evidence="2">
    <location>
        <begin position="100"/>
        <end position="122"/>
    </location>
</feature>
<accession>A0ABP4DLC2</accession>
<feature type="transmembrane region" description="Helical" evidence="2">
    <location>
        <begin position="198"/>
        <end position="216"/>
    </location>
</feature>
<feature type="transmembrane region" description="Helical" evidence="2">
    <location>
        <begin position="12"/>
        <end position="34"/>
    </location>
</feature>
<feature type="compositionally biased region" description="Low complexity" evidence="1">
    <location>
        <begin position="350"/>
        <end position="366"/>
    </location>
</feature>
<gene>
    <name evidence="4" type="ORF">GCM10009564_41270</name>
</gene>
<organism evidence="4 5">
    <name type="scientific">Streptomyces thermogriseus</name>
    <dbReference type="NCBI Taxonomy" id="75292"/>
    <lineage>
        <taxon>Bacteria</taxon>
        <taxon>Bacillati</taxon>
        <taxon>Actinomycetota</taxon>
        <taxon>Actinomycetes</taxon>
        <taxon>Kitasatosporales</taxon>
        <taxon>Streptomycetaceae</taxon>
        <taxon>Streptomyces</taxon>
    </lineage>
</organism>
<evidence type="ECO:0000313" key="5">
    <source>
        <dbReference type="Proteomes" id="UP001501072"/>
    </source>
</evidence>
<keyword evidence="2" id="KW-1133">Transmembrane helix</keyword>
<feature type="transmembrane region" description="Helical" evidence="2">
    <location>
        <begin position="54"/>
        <end position="79"/>
    </location>
</feature>
<dbReference type="Pfam" id="PF02517">
    <property type="entry name" value="Rce1-like"/>
    <property type="match status" value="1"/>
</dbReference>
<feature type="compositionally biased region" description="Low complexity" evidence="1">
    <location>
        <begin position="318"/>
        <end position="338"/>
    </location>
</feature>
<proteinExistence type="predicted"/>
<feature type="transmembrane region" description="Helical" evidence="2">
    <location>
        <begin position="134"/>
        <end position="154"/>
    </location>
</feature>
<dbReference type="Proteomes" id="UP001501072">
    <property type="component" value="Unassembled WGS sequence"/>
</dbReference>
<evidence type="ECO:0000256" key="2">
    <source>
        <dbReference type="SAM" id="Phobius"/>
    </source>
</evidence>
<feature type="region of interest" description="Disordered" evidence="1">
    <location>
        <begin position="283"/>
        <end position="435"/>
    </location>
</feature>
<comment type="caution">
    <text evidence="4">The sequence shown here is derived from an EMBL/GenBank/DDBJ whole genome shotgun (WGS) entry which is preliminary data.</text>
</comment>
<evidence type="ECO:0000256" key="1">
    <source>
        <dbReference type="SAM" id="MobiDB-lite"/>
    </source>
</evidence>
<reference evidence="5" key="1">
    <citation type="journal article" date="2019" name="Int. J. Syst. Evol. Microbiol.">
        <title>The Global Catalogue of Microorganisms (GCM) 10K type strain sequencing project: providing services to taxonomists for standard genome sequencing and annotation.</title>
        <authorList>
            <consortium name="The Broad Institute Genomics Platform"/>
            <consortium name="The Broad Institute Genome Sequencing Center for Infectious Disease"/>
            <person name="Wu L."/>
            <person name="Ma J."/>
        </authorList>
    </citation>
    <scope>NUCLEOTIDE SEQUENCE [LARGE SCALE GENOMIC DNA]</scope>
    <source>
        <strain evidence="5">JCM 11269</strain>
    </source>
</reference>
<feature type="domain" description="CAAX prenyl protease 2/Lysostaphin resistance protein A-like" evidence="3">
    <location>
        <begin position="144"/>
        <end position="234"/>
    </location>
</feature>
<dbReference type="EMBL" id="BAAAHU010000047">
    <property type="protein sequence ID" value="GAA1013703.1"/>
    <property type="molecule type" value="Genomic_DNA"/>
</dbReference>
<feature type="compositionally biased region" description="Basic and acidic residues" evidence="1">
    <location>
        <begin position="377"/>
        <end position="395"/>
    </location>
</feature>
<evidence type="ECO:0000313" key="4">
    <source>
        <dbReference type="EMBL" id="GAA1013703.1"/>
    </source>
</evidence>